<keyword evidence="4 9" id="KW-0808">Transferase</keyword>
<comment type="catalytic activity">
    <reaction evidence="8 9">
        <text>N-acetyl-L-glutamate + ATP = N-acetyl-L-glutamyl 5-phosphate + ADP</text>
        <dbReference type="Rhea" id="RHEA:14629"/>
        <dbReference type="ChEBI" id="CHEBI:30616"/>
        <dbReference type="ChEBI" id="CHEBI:44337"/>
        <dbReference type="ChEBI" id="CHEBI:57936"/>
        <dbReference type="ChEBI" id="CHEBI:456216"/>
        <dbReference type="EC" id="2.7.2.8"/>
    </reaction>
</comment>
<evidence type="ECO:0000256" key="4">
    <source>
        <dbReference type="ARBA" id="ARBA00022679"/>
    </source>
</evidence>
<evidence type="ECO:0000313" key="11">
    <source>
        <dbReference type="EMBL" id="KJD44815.1"/>
    </source>
</evidence>
<dbReference type="PATRIC" id="fig|159743.3.peg.3371"/>
<comment type="subcellular location">
    <subcellularLocation>
        <location evidence="9">Cytoplasm</location>
    </subcellularLocation>
</comment>
<dbReference type="Gene3D" id="3.40.1160.10">
    <property type="entry name" value="Acetylglutamate kinase-like"/>
    <property type="match status" value="1"/>
</dbReference>
<evidence type="ECO:0000256" key="1">
    <source>
        <dbReference type="ARBA" id="ARBA00004828"/>
    </source>
</evidence>
<dbReference type="Pfam" id="PF00696">
    <property type="entry name" value="AA_kinase"/>
    <property type="match status" value="1"/>
</dbReference>
<feature type="site" description="Transition state stabilizer" evidence="9">
    <location>
        <position position="236"/>
    </location>
</feature>
<evidence type="ECO:0000259" key="10">
    <source>
        <dbReference type="Pfam" id="PF00696"/>
    </source>
</evidence>
<evidence type="ECO:0000313" key="12">
    <source>
        <dbReference type="Proteomes" id="UP000032534"/>
    </source>
</evidence>
<evidence type="ECO:0000256" key="3">
    <source>
        <dbReference type="ARBA" id="ARBA00022605"/>
    </source>
</evidence>
<keyword evidence="5 9" id="KW-0547">Nucleotide-binding</keyword>
<evidence type="ECO:0000256" key="8">
    <source>
        <dbReference type="ARBA" id="ARBA00048141"/>
    </source>
</evidence>
<dbReference type="HAMAP" id="MF_00082">
    <property type="entry name" value="ArgB"/>
    <property type="match status" value="1"/>
</dbReference>
<dbReference type="GO" id="GO:0005737">
    <property type="term" value="C:cytoplasm"/>
    <property type="evidence" value="ECO:0007669"/>
    <property type="project" value="UniProtKB-SubCell"/>
</dbReference>
<dbReference type="RefSeq" id="WP_044646928.1">
    <property type="nucleotide sequence ID" value="NZ_JTHP01000029.1"/>
</dbReference>
<feature type="binding site" evidence="9">
    <location>
        <begin position="57"/>
        <end position="58"/>
    </location>
    <ligand>
        <name>substrate</name>
    </ligand>
</feature>
<keyword evidence="9" id="KW-0963">Cytoplasm</keyword>
<dbReference type="Proteomes" id="UP000032534">
    <property type="component" value="Unassembled WGS sequence"/>
</dbReference>
<dbReference type="FunFam" id="3.40.1160.10:FF:000004">
    <property type="entry name" value="Acetylglutamate kinase"/>
    <property type="match status" value="1"/>
</dbReference>
<dbReference type="UniPathway" id="UPA00068">
    <property type="reaction ID" value="UER00107"/>
</dbReference>
<evidence type="ECO:0000256" key="9">
    <source>
        <dbReference type="HAMAP-Rule" id="MF_00082"/>
    </source>
</evidence>
<evidence type="ECO:0000256" key="5">
    <source>
        <dbReference type="ARBA" id="ARBA00022741"/>
    </source>
</evidence>
<dbReference type="CDD" id="cd04238">
    <property type="entry name" value="AAK_NAGK-like"/>
    <property type="match status" value="1"/>
</dbReference>
<keyword evidence="7 9" id="KW-0067">ATP-binding</keyword>
<feature type="site" description="Transition state stabilizer" evidence="9">
    <location>
        <position position="24"/>
    </location>
</feature>
<organism evidence="11 12">
    <name type="scientific">Paenibacillus terrae</name>
    <dbReference type="NCBI Taxonomy" id="159743"/>
    <lineage>
        <taxon>Bacteria</taxon>
        <taxon>Bacillati</taxon>
        <taxon>Bacillota</taxon>
        <taxon>Bacilli</taxon>
        <taxon>Bacillales</taxon>
        <taxon>Paenibacillaceae</taxon>
        <taxon>Paenibacillus</taxon>
    </lineage>
</organism>
<protein>
    <recommendedName>
        <fullName evidence="9">Acetylglutamate kinase</fullName>
        <ecNumber evidence="9">2.7.2.8</ecNumber>
    </recommendedName>
    <alternativeName>
        <fullName evidence="9">N-acetyl-L-glutamate 5-phosphotransferase</fullName>
    </alternativeName>
    <alternativeName>
        <fullName evidence="9">NAG kinase</fullName>
        <shortName evidence="9">NAGK</shortName>
    </alternativeName>
</protein>
<dbReference type="PIRSF" id="PIRSF000728">
    <property type="entry name" value="NAGK"/>
    <property type="match status" value="1"/>
</dbReference>
<comment type="similarity">
    <text evidence="9">Belongs to the acetylglutamate kinase family. ArgB subfamily.</text>
</comment>
<dbReference type="EMBL" id="JTHP01000029">
    <property type="protein sequence ID" value="KJD44815.1"/>
    <property type="molecule type" value="Genomic_DNA"/>
</dbReference>
<dbReference type="InterPro" id="IPR001048">
    <property type="entry name" value="Asp/Glu/Uridylate_kinase"/>
</dbReference>
<keyword evidence="2 9" id="KW-0055">Arginine biosynthesis</keyword>
<dbReference type="SUPFAM" id="SSF53633">
    <property type="entry name" value="Carbamate kinase-like"/>
    <property type="match status" value="1"/>
</dbReference>
<gene>
    <name evidence="9" type="primary">argB</name>
    <name evidence="11" type="ORF">QD47_15150</name>
</gene>
<evidence type="ECO:0000256" key="6">
    <source>
        <dbReference type="ARBA" id="ARBA00022777"/>
    </source>
</evidence>
<feature type="domain" description="Aspartate/glutamate/uridylate kinase" evidence="10">
    <location>
        <begin position="21"/>
        <end position="255"/>
    </location>
</feature>
<accession>A0A0D7X088</accession>
<dbReference type="GO" id="GO:0042450">
    <property type="term" value="P:L-arginine biosynthetic process via ornithine"/>
    <property type="evidence" value="ECO:0007669"/>
    <property type="project" value="UniProtKB-UniRule"/>
</dbReference>
<dbReference type="GO" id="GO:0003991">
    <property type="term" value="F:acetylglutamate kinase activity"/>
    <property type="evidence" value="ECO:0007669"/>
    <property type="project" value="UniProtKB-UniRule"/>
</dbReference>
<dbReference type="EC" id="2.7.2.8" evidence="9"/>
<keyword evidence="12" id="KW-1185">Reference proteome</keyword>
<reference evidence="11 12" key="1">
    <citation type="submission" date="2014-11" db="EMBL/GenBank/DDBJ databases">
        <title>Draft Genome Sequences of Paenibacillus polymyxa NRRL B-30509 and Paenibacillus terrae NRRL B-30644, Strains from a Poultry Environment that Produce Tridecaptin A and Paenicidins.</title>
        <authorList>
            <person name="van Belkum M.J."/>
            <person name="Lohans C.T."/>
            <person name="Vederas J.C."/>
        </authorList>
    </citation>
    <scope>NUCLEOTIDE SEQUENCE [LARGE SCALE GENOMIC DNA]</scope>
    <source>
        <strain evidence="11 12">NRRL B-30644</strain>
    </source>
</reference>
<dbReference type="InterPro" id="IPR037528">
    <property type="entry name" value="ArgB"/>
</dbReference>
<keyword evidence="3 9" id="KW-0028">Amino-acid biosynthesis</keyword>
<name>A0A0D7X088_9BACL</name>
<comment type="pathway">
    <text evidence="1 9">Amino-acid biosynthesis; L-arginine biosynthesis; N(2)-acetyl-L-ornithine from L-glutamate: step 2/4.</text>
</comment>
<feature type="binding site" evidence="9">
    <location>
        <position position="79"/>
    </location>
    <ligand>
        <name>substrate</name>
    </ligand>
</feature>
<dbReference type="InterPro" id="IPR036393">
    <property type="entry name" value="AceGlu_kinase-like_sf"/>
</dbReference>
<feature type="binding site" evidence="9">
    <location>
        <position position="173"/>
    </location>
    <ligand>
        <name>substrate</name>
    </ligand>
</feature>
<dbReference type="PANTHER" id="PTHR23342">
    <property type="entry name" value="N-ACETYLGLUTAMATE SYNTHASE"/>
    <property type="match status" value="1"/>
</dbReference>
<comment type="caution">
    <text evidence="11">The sequence shown here is derived from an EMBL/GenBank/DDBJ whole genome shotgun (WGS) entry which is preliminary data.</text>
</comment>
<dbReference type="NCBIfam" id="TIGR00761">
    <property type="entry name" value="argB"/>
    <property type="match status" value="1"/>
</dbReference>
<comment type="function">
    <text evidence="9">Catalyzes the ATP-dependent phosphorylation of N-acetyl-L-glutamate.</text>
</comment>
<dbReference type="GO" id="GO:0005524">
    <property type="term" value="F:ATP binding"/>
    <property type="evidence" value="ECO:0007669"/>
    <property type="project" value="UniProtKB-UniRule"/>
</dbReference>
<sequence>MQSAVENADQANHAGLARRNFVMKCGGSTLAALPDSFFDDLARLQSEGLQPVIVHGGGPAISDNLAKLGIETEFINGLRKTTEPVLDVVEMVLAGSINKQIVRRIGMHGGRALGLSGSDGYLIEAKPVSNAAEVGWVGEVTSVQASIITGVLDMNYMPVIAPIGIDRSGQRYNINADTAAGAVASHLGVSRMIVVTDVPGILKKIGGEKKVLDSITVQEIEDMISTGEIYGGMIPKVRAAIACIHGKVREVVIVNGSEPQVLSRVLGGEAIGTRIVRMQ</sequence>
<dbReference type="PANTHER" id="PTHR23342:SF0">
    <property type="entry name" value="N-ACETYLGLUTAMATE SYNTHASE, MITOCHONDRIAL"/>
    <property type="match status" value="1"/>
</dbReference>
<evidence type="ECO:0000256" key="2">
    <source>
        <dbReference type="ARBA" id="ARBA00022571"/>
    </source>
</evidence>
<dbReference type="InterPro" id="IPR004662">
    <property type="entry name" value="AcgluKinase_fam"/>
</dbReference>
<dbReference type="AlphaFoldDB" id="A0A0D7X088"/>
<keyword evidence="6 9" id="KW-0418">Kinase</keyword>
<dbReference type="OrthoDB" id="9803155at2"/>
<evidence type="ECO:0000256" key="7">
    <source>
        <dbReference type="ARBA" id="ARBA00022840"/>
    </source>
</evidence>
<proteinExistence type="inferred from homology"/>